<gene>
    <name evidence="2" type="ordered locus">Psta_4081</name>
</gene>
<accession>D2R2Z8</accession>
<evidence type="ECO:0000313" key="3">
    <source>
        <dbReference type="Proteomes" id="UP000001887"/>
    </source>
</evidence>
<sequence precursor="true">MKLNLHRYLLIASTLLILSGCGQKSDSNQPNGIKDAIDARPNEELRDAAEDAGDAVKEAGQDMKEAIQGS</sequence>
<reference evidence="2 3" key="1">
    <citation type="journal article" date="2009" name="Stand. Genomic Sci.">
        <title>Complete genome sequence of Pirellula staleyi type strain (ATCC 27377).</title>
        <authorList>
            <person name="Clum A."/>
            <person name="Tindall B.J."/>
            <person name="Sikorski J."/>
            <person name="Ivanova N."/>
            <person name="Mavrommatis K."/>
            <person name="Lucas S."/>
            <person name="Glavina del Rio T."/>
            <person name="Nolan M."/>
            <person name="Chen F."/>
            <person name="Tice H."/>
            <person name="Pitluck S."/>
            <person name="Cheng J.F."/>
            <person name="Chertkov O."/>
            <person name="Brettin T."/>
            <person name="Han C."/>
            <person name="Detter J.C."/>
            <person name="Kuske C."/>
            <person name="Bruce D."/>
            <person name="Goodwin L."/>
            <person name="Ovchinikova G."/>
            <person name="Pati A."/>
            <person name="Mikhailova N."/>
            <person name="Chen A."/>
            <person name="Palaniappan K."/>
            <person name="Land M."/>
            <person name="Hauser L."/>
            <person name="Chang Y.J."/>
            <person name="Jeffries C.D."/>
            <person name="Chain P."/>
            <person name="Rohde M."/>
            <person name="Goker M."/>
            <person name="Bristow J."/>
            <person name="Eisen J.A."/>
            <person name="Markowitz V."/>
            <person name="Hugenholtz P."/>
            <person name="Kyrpides N.C."/>
            <person name="Klenk H.P."/>
            <person name="Lapidus A."/>
        </authorList>
    </citation>
    <scope>NUCLEOTIDE SEQUENCE [LARGE SCALE GENOMIC DNA]</scope>
    <source>
        <strain evidence="3">ATCC 27377 / DSM 6068 / ICPB 4128</strain>
    </source>
</reference>
<dbReference type="PROSITE" id="PS51257">
    <property type="entry name" value="PROKAR_LIPOPROTEIN"/>
    <property type="match status" value="1"/>
</dbReference>
<dbReference type="Proteomes" id="UP000001887">
    <property type="component" value="Chromosome"/>
</dbReference>
<dbReference type="HOGENOM" id="CLU_2754389_0_0_0"/>
<dbReference type="KEGG" id="psl:Psta_4081"/>
<keyword evidence="3" id="KW-1185">Reference proteome</keyword>
<dbReference type="AlphaFoldDB" id="D2R2Z8"/>
<proteinExistence type="predicted"/>
<dbReference type="EMBL" id="CP001848">
    <property type="protein sequence ID" value="ADB18731.1"/>
    <property type="molecule type" value="Genomic_DNA"/>
</dbReference>
<evidence type="ECO:0000313" key="2">
    <source>
        <dbReference type="EMBL" id="ADB18731.1"/>
    </source>
</evidence>
<dbReference type="OrthoDB" id="8549849at2"/>
<evidence type="ECO:0000256" key="1">
    <source>
        <dbReference type="SAM" id="MobiDB-lite"/>
    </source>
</evidence>
<feature type="region of interest" description="Disordered" evidence="1">
    <location>
        <begin position="45"/>
        <end position="70"/>
    </location>
</feature>
<protein>
    <submittedName>
        <fullName evidence="2">Uncharacterized protein</fullName>
    </submittedName>
</protein>
<organism evidence="2 3">
    <name type="scientific">Pirellula staleyi (strain ATCC 27377 / DSM 6068 / ICPB 4128)</name>
    <name type="common">Pirella staleyi</name>
    <dbReference type="NCBI Taxonomy" id="530564"/>
    <lineage>
        <taxon>Bacteria</taxon>
        <taxon>Pseudomonadati</taxon>
        <taxon>Planctomycetota</taxon>
        <taxon>Planctomycetia</taxon>
        <taxon>Pirellulales</taxon>
        <taxon>Pirellulaceae</taxon>
        <taxon>Pirellula</taxon>
    </lineage>
</organism>
<name>D2R2Z8_PIRSD</name>